<feature type="domain" description="Arsenosugar biosynthesis radical SAM protein ArsS-like C-terminal" evidence="2">
    <location>
        <begin position="1"/>
        <end position="98"/>
    </location>
</feature>
<evidence type="ECO:0000256" key="1">
    <source>
        <dbReference type="SAM" id="MobiDB-lite"/>
    </source>
</evidence>
<evidence type="ECO:0000313" key="4">
    <source>
        <dbReference type="Proteomes" id="UP000316921"/>
    </source>
</evidence>
<gene>
    <name evidence="3" type="ORF">Pla133_38540</name>
</gene>
<organism evidence="3 4">
    <name type="scientific">Engelhardtia mirabilis</name>
    <dbReference type="NCBI Taxonomy" id="2528011"/>
    <lineage>
        <taxon>Bacteria</taxon>
        <taxon>Pseudomonadati</taxon>
        <taxon>Planctomycetota</taxon>
        <taxon>Planctomycetia</taxon>
        <taxon>Planctomycetia incertae sedis</taxon>
        <taxon>Engelhardtia</taxon>
    </lineage>
</organism>
<reference evidence="3 4" key="1">
    <citation type="submission" date="2019-02" db="EMBL/GenBank/DDBJ databases">
        <title>Deep-cultivation of Planctomycetes and their phenomic and genomic characterization uncovers novel biology.</title>
        <authorList>
            <person name="Wiegand S."/>
            <person name="Jogler M."/>
            <person name="Boedeker C."/>
            <person name="Pinto D."/>
            <person name="Vollmers J."/>
            <person name="Rivas-Marin E."/>
            <person name="Kohn T."/>
            <person name="Peeters S.H."/>
            <person name="Heuer A."/>
            <person name="Rast P."/>
            <person name="Oberbeckmann S."/>
            <person name="Bunk B."/>
            <person name="Jeske O."/>
            <person name="Meyerdierks A."/>
            <person name="Storesund J.E."/>
            <person name="Kallscheuer N."/>
            <person name="Luecker S."/>
            <person name="Lage O.M."/>
            <person name="Pohl T."/>
            <person name="Merkel B.J."/>
            <person name="Hornburger P."/>
            <person name="Mueller R.-W."/>
            <person name="Bruemmer F."/>
            <person name="Labrenz M."/>
            <person name="Spormann A.M."/>
            <person name="Op den Camp H."/>
            <person name="Overmann J."/>
            <person name="Amann R."/>
            <person name="Jetten M.S.M."/>
            <person name="Mascher T."/>
            <person name="Medema M.H."/>
            <person name="Devos D.P."/>
            <person name="Kaster A.-K."/>
            <person name="Ovreas L."/>
            <person name="Rohde M."/>
            <person name="Galperin M.Y."/>
            <person name="Jogler C."/>
        </authorList>
    </citation>
    <scope>NUCLEOTIDE SEQUENCE [LARGE SCALE GENOMIC DNA]</scope>
    <source>
        <strain evidence="3 4">Pla133</strain>
    </source>
</reference>
<keyword evidence="4" id="KW-1185">Reference proteome</keyword>
<accession>A0A518BP48</accession>
<dbReference type="RefSeq" id="WP_145068037.1">
    <property type="nucleotide sequence ID" value="NZ_CP036287.1"/>
</dbReference>
<dbReference type="Proteomes" id="UP000316921">
    <property type="component" value="Chromosome"/>
</dbReference>
<dbReference type="PANTHER" id="PTHR43728:SF1">
    <property type="entry name" value="FE-S OXIDOREDUCTASE"/>
    <property type="match status" value="1"/>
</dbReference>
<sequence length="150" mass="16289">MPKSRYLQWLERSGNIEAYLQRLVDAFNPTAAAGVMCRTTLSVGWDGRLFDCDLNQMLELTMAHGAPQHIDDLDLAGDSLTTLAQRRIVTGRHCFGCTPVPQGPGGRAPTSWTSRPASPSPSFPSEVPALLAGPRRSSRLGAGIKVLWPF</sequence>
<dbReference type="AlphaFoldDB" id="A0A518BP48"/>
<evidence type="ECO:0000259" key="2">
    <source>
        <dbReference type="Pfam" id="PF12345"/>
    </source>
</evidence>
<proteinExistence type="predicted"/>
<dbReference type="InterPro" id="IPR026351">
    <property type="entry name" value="rSAM_ArsS-like"/>
</dbReference>
<dbReference type="InterPro" id="IPR024521">
    <property type="entry name" value="ArsS-like_C"/>
</dbReference>
<name>A0A518BP48_9BACT</name>
<feature type="region of interest" description="Disordered" evidence="1">
    <location>
        <begin position="100"/>
        <end position="125"/>
    </location>
</feature>
<dbReference type="EMBL" id="CP036287">
    <property type="protein sequence ID" value="QDU68751.1"/>
    <property type="molecule type" value="Genomic_DNA"/>
</dbReference>
<dbReference type="KEGG" id="pbap:Pla133_38540"/>
<dbReference type="PANTHER" id="PTHR43728">
    <property type="entry name" value="SLR0304 PROTEIN"/>
    <property type="match status" value="1"/>
</dbReference>
<dbReference type="Pfam" id="PF12345">
    <property type="entry name" value="DUF3641"/>
    <property type="match status" value="1"/>
</dbReference>
<evidence type="ECO:0000313" key="3">
    <source>
        <dbReference type="EMBL" id="QDU68751.1"/>
    </source>
</evidence>
<protein>
    <recommendedName>
        <fullName evidence="2">Arsenosugar biosynthesis radical SAM protein ArsS-like C-terminal domain-containing protein</fullName>
    </recommendedName>
</protein>